<dbReference type="PANTHER" id="PTHR40690">
    <property type="entry name" value="GLL3100 PROTEIN"/>
    <property type="match status" value="1"/>
</dbReference>
<keyword evidence="4" id="KW-1185">Reference proteome</keyword>
<dbReference type="InterPro" id="IPR035402">
    <property type="entry name" value="DgcN-like_N"/>
</dbReference>
<comment type="caution">
    <text evidence="3">The sequence shown here is derived from an EMBL/GenBank/DDBJ whole genome shotgun (WGS) entry which is preliminary data.</text>
</comment>
<feature type="domain" description="D-glutamate N-acetyltransferase-like C-terminal" evidence="1">
    <location>
        <begin position="153"/>
        <end position="349"/>
    </location>
</feature>
<evidence type="ECO:0000259" key="1">
    <source>
        <dbReference type="Pfam" id="PF07755"/>
    </source>
</evidence>
<dbReference type="InterPro" id="IPR027417">
    <property type="entry name" value="P-loop_NTPase"/>
</dbReference>
<dbReference type="RefSeq" id="WP_369314513.1">
    <property type="nucleotide sequence ID" value="NZ_JBEHZE010000001.1"/>
</dbReference>
<dbReference type="Pfam" id="PF07755">
    <property type="entry name" value="DUF1611"/>
    <property type="match status" value="1"/>
</dbReference>
<reference evidence="3 4" key="1">
    <citation type="submission" date="2024-05" db="EMBL/GenBank/DDBJ databases">
        <title>Three bacterial strains, DH-69, EH-24, and ECK-19 isolated from coastal sediments.</title>
        <authorList>
            <person name="Ye Y.-Q."/>
            <person name="Du Z.-J."/>
        </authorList>
    </citation>
    <scope>NUCLEOTIDE SEQUENCE [LARGE SCALE GENOMIC DNA]</scope>
    <source>
        <strain evidence="3 4">ECK-19</strain>
    </source>
</reference>
<dbReference type="EMBL" id="JBEHZE010000001">
    <property type="protein sequence ID" value="MEX6634535.1"/>
    <property type="molecule type" value="Genomic_DNA"/>
</dbReference>
<dbReference type="NCBIfam" id="NF041892">
    <property type="entry name" value="DgcN"/>
    <property type="match status" value="1"/>
</dbReference>
<feature type="domain" description="D-glutamate N-acetyltransferase-like N-terminal" evidence="2">
    <location>
        <begin position="73"/>
        <end position="146"/>
    </location>
</feature>
<dbReference type="InterPro" id="IPR035086">
    <property type="entry name" value="DgcN-like_C"/>
</dbReference>
<accession>A0ABV3Z6V7</accession>
<evidence type="ECO:0000259" key="2">
    <source>
        <dbReference type="Pfam" id="PF17396"/>
    </source>
</evidence>
<protein>
    <submittedName>
        <fullName evidence="3">N-acetyltransferase DgcN</fullName>
    </submittedName>
</protein>
<dbReference type="Proteomes" id="UP001560685">
    <property type="component" value="Unassembled WGS sequence"/>
</dbReference>
<dbReference type="SUPFAM" id="SSF52540">
    <property type="entry name" value="P-loop containing nucleoside triphosphate hydrolases"/>
    <property type="match status" value="1"/>
</dbReference>
<sequence length="358" mass="38634">MAKIEKTTSASKNSVEDQTNEQVLMPVPYLLFLGDCQIEEAAKTAFGLVQWRRELCIGQLRLSDCKIDVGLSDVTIQQATSMGAKSLVIGVVNAGGFISDEWVSYFVEALDAGLDLVSGMHQSLSDIPALKEAARRNGQKLIDIRSNTRNFETGTGRKRSGKRVLTVGPDCAIGKKYSALSIEQSLRDLGVKADFRATGQTGVMIAGRGIAIDAIVSDFMAGAAEWLSPDNDPDHWDVIEGQGSLFHPAYAGVSVGLMHGSQPDALVICHQPGRKNIISVENYELPSLRDCIELNMAMAKLTNPAVKTVGVCANTSKLSAQEAEVAIRAIEDEVGLPCCDPVREGTEKIAKYMLEIYN</sequence>
<gene>
    <name evidence="3" type="primary">dgcN</name>
    <name evidence="3" type="ORF">ABFZ84_13345</name>
</gene>
<dbReference type="PIRSF" id="PIRSF026760">
    <property type="entry name" value="UCP026760"/>
    <property type="match status" value="1"/>
</dbReference>
<proteinExistence type="predicted"/>
<dbReference type="Pfam" id="PF17396">
    <property type="entry name" value="DUF1611_N"/>
    <property type="match status" value="1"/>
</dbReference>
<evidence type="ECO:0000313" key="4">
    <source>
        <dbReference type="Proteomes" id="UP001560685"/>
    </source>
</evidence>
<evidence type="ECO:0000313" key="3">
    <source>
        <dbReference type="EMBL" id="MEX6634535.1"/>
    </source>
</evidence>
<dbReference type="Gene3D" id="3.40.50.300">
    <property type="entry name" value="P-loop containing nucleotide triphosphate hydrolases"/>
    <property type="match status" value="1"/>
</dbReference>
<name>A0ABV3Z6V7_9PROT</name>
<dbReference type="InterPro" id="IPR011669">
    <property type="entry name" value="DgcN-like"/>
</dbReference>
<dbReference type="PANTHER" id="PTHR40690:SF1">
    <property type="entry name" value="DUF1611 DOMAIN-CONTAINING PROTEIN"/>
    <property type="match status" value="1"/>
</dbReference>
<organism evidence="3 4">
    <name type="scientific">Hyphococcus lacteus</name>
    <dbReference type="NCBI Taxonomy" id="3143536"/>
    <lineage>
        <taxon>Bacteria</taxon>
        <taxon>Pseudomonadati</taxon>
        <taxon>Pseudomonadota</taxon>
        <taxon>Alphaproteobacteria</taxon>
        <taxon>Parvularculales</taxon>
        <taxon>Parvularculaceae</taxon>
        <taxon>Hyphococcus</taxon>
    </lineage>
</organism>
<dbReference type="Gene3D" id="3.40.50.720">
    <property type="entry name" value="NAD(P)-binding Rossmann-like Domain"/>
    <property type="match status" value="1"/>
</dbReference>